<comment type="caution">
    <text evidence="1">The sequence shown here is derived from an EMBL/GenBank/DDBJ whole genome shotgun (WGS) entry which is preliminary data.</text>
</comment>
<dbReference type="EMBL" id="QXFU01006866">
    <property type="protein sequence ID" value="KAE8959848.1"/>
    <property type="molecule type" value="Genomic_DNA"/>
</dbReference>
<proteinExistence type="predicted"/>
<name>A0A6A3GSB7_9STRA</name>
<accession>A0A6A3GSB7</accession>
<reference evidence="1 2" key="1">
    <citation type="submission" date="2018-09" db="EMBL/GenBank/DDBJ databases">
        <title>Genomic investigation of the strawberry pathogen Phytophthora fragariae indicates pathogenicity is determined by transcriptional variation in three key races.</title>
        <authorList>
            <person name="Adams T.M."/>
            <person name="Armitage A.D."/>
            <person name="Sobczyk M.K."/>
            <person name="Bates H.J."/>
            <person name="Dunwell J.M."/>
            <person name="Nellist C.F."/>
            <person name="Harrison R.J."/>
        </authorList>
    </citation>
    <scope>NUCLEOTIDE SEQUENCE [LARGE SCALE GENOMIC DNA]</scope>
    <source>
        <strain evidence="1 2">SCRP324</strain>
    </source>
</reference>
<organism evidence="1 2">
    <name type="scientific">Phytophthora rubi</name>
    <dbReference type="NCBI Taxonomy" id="129364"/>
    <lineage>
        <taxon>Eukaryota</taxon>
        <taxon>Sar</taxon>
        <taxon>Stramenopiles</taxon>
        <taxon>Oomycota</taxon>
        <taxon>Peronosporomycetes</taxon>
        <taxon>Peronosporales</taxon>
        <taxon>Peronosporaceae</taxon>
        <taxon>Phytophthora</taxon>
    </lineage>
</organism>
<dbReference type="AlphaFoldDB" id="A0A6A3GSB7"/>
<gene>
    <name evidence="1" type="ORF">PR002_g30404</name>
</gene>
<dbReference type="Proteomes" id="UP000435112">
    <property type="component" value="Unassembled WGS sequence"/>
</dbReference>
<sequence>MSVAALVMEKEERFPYFFSNACAHAGTSDDLMELPQGDPVVVT</sequence>
<evidence type="ECO:0000313" key="2">
    <source>
        <dbReference type="Proteomes" id="UP000435112"/>
    </source>
</evidence>
<evidence type="ECO:0000313" key="1">
    <source>
        <dbReference type="EMBL" id="KAE8959848.1"/>
    </source>
</evidence>
<protein>
    <submittedName>
        <fullName evidence="1">Uncharacterized protein</fullName>
    </submittedName>
</protein>